<dbReference type="EMBL" id="ATLV01024349">
    <property type="status" value="NOT_ANNOTATED_CDS"/>
    <property type="molecule type" value="Genomic_DNA"/>
</dbReference>
<accession>A0A084WM11</accession>
<reference evidence="3" key="2">
    <citation type="submission" date="2020-05" db="UniProtKB">
        <authorList>
            <consortium name="EnsemblMetazoa"/>
        </authorList>
    </citation>
    <scope>IDENTIFICATION</scope>
</reference>
<feature type="transmembrane region" description="Helical" evidence="1">
    <location>
        <begin position="25"/>
        <end position="46"/>
    </location>
</feature>
<dbReference type="AlphaFoldDB" id="A0A084WM11"/>
<protein>
    <submittedName>
        <fullName evidence="2 3">Cell division septal protein</fullName>
    </submittedName>
</protein>
<dbReference type="EnsemblMetazoa" id="ASIC019300-RA">
    <property type="protein sequence ID" value="ASIC019300-PA"/>
    <property type="gene ID" value="ASIC019300"/>
</dbReference>
<dbReference type="GO" id="GO:0051301">
    <property type="term" value="P:cell division"/>
    <property type="evidence" value="ECO:0007669"/>
    <property type="project" value="UniProtKB-KW"/>
</dbReference>
<evidence type="ECO:0000313" key="4">
    <source>
        <dbReference type="Proteomes" id="UP000030765"/>
    </source>
</evidence>
<keyword evidence="2" id="KW-0132">Cell division</keyword>
<gene>
    <name evidence="2" type="ORF">ZHAS_00019300</name>
</gene>
<dbReference type="EMBL" id="KE525351">
    <property type="protein sequence ID" value="KFB51255.1"/>
    <property type="molecule type" value="Genomic_DNA"/>
</dbReference>
<dbReference type="VEuPathDB" id="VectorBase:ASIC019300"/>
<sequence length="145" mass="16541">MANLERATTSPAPGQRLRVGVSERLGAAVLVFALFKSRLFVFAVFFRSQIFAAKPFFHSVQPEKRHFGAERPVRASGVTPDERNQIGSNLFQITSVYHSPDAVRRCILLFLLFRVQECEQLPGRQIENPSNKWMSKKKKKTFETT</sequence>
<keyword evidence="1" id="KW-0812">Transmembrane</keyword>
<keyword evidence="1" id="KW-1133">Transmembrane helix</keyword>
<keyword evidence="2" id="KW-0131">Cell cycle</keyword>
<keyword evidence="1" id="KW-0472">Membrane</keyword>
<reference evidence="2 4" key="1">
    <citation type="journal article" date="2014" name="BMC Genomics">
        <title>Genome sequence of Anopheles sinensis provides insight into genetics basis of mosquito competence for malaria parasites.</title>
        <authorList>
            <person name="Zhou D."/>
            <person name="Zhang D."/>
            <person name="Ding G."/>
            <person name="Shi L."/>
            <person name="Hou Q."/>
            <person name="Ye Y."/>
            <person name="Xu Y."/>
            <person name="Zhou H."/>
            <person name="Xiong C."/>
            <person name="Li S."/>
            <person name="Yu J."/>
            <person name="Hong S."/>
            <person name="Yu X."/>
            <person name="Zou P."/>
            <person name="Chen C."/>
            <person name="Chang X."/>
            <person name="Wang W."/>
            <person name="Lv Y."/>
            <person name="Sun Y."/>
            <person name="Ma L."/>
            <person name="Shen B."/>
            <person name="Zhu C."/>
        </authorList>
    </citation>
    <scope>NUCLEOTIDE SEQUENCE [LARGE SCALE GENOMIC DNA]</scope>
</reference>
<keyword evidence="4" id="KW-1185">Reference proteome</keyword>
<organism evidence="2">
    <name type="scientific">Anopheles sinensis</name>
    <name type="common">Mosquito</name>
    <dbReference type="NCBI Taxonomy" id="74873"/>
    <lineage>
        <taxon>Eukaryota</taxon>
        <taxon>Metazoa</taxon>
        <taxon>Ecdysozoa</taxon>
        <taxon>Arthropoda</taxon>
        <taxon>Hexapoda</taxon>
        <taxon>Insecta</taxon>
        <taxon>Pterygota</taxon>
        <taxon>Neoptera</taxon>
        <taxon>Endopterygota</taxon>
        <taxon>Diptera</taxon>
        <taxon>Nematocera</taxon>
        <taxon>Culicoidea</taxon>
        <taxon>Culicidae</taxon>
        <taxon>Anophelinae</taxon>
        <taxon>Anopheles</taxon>
    </lineage>
</organism>
<evidence type="ECO:0000313" key="2">
    <source>
        <dbReference type="EMBL" id="KFB51255.1"/>
    </source>
</evidence>
<evidence type="ECO:0000256" key="1">
    <source>
        <dbReference type="SAM" id="Phobius"/>
    </source>
</evidence>
<name>A0A084WM11_ANOSI</name>
<evidence type="ECO:0000313" key="3">
    <source>
        <dbReference type="EnsemblMetazoa" id="ASIC019300-PA"/>
    </source>
</evidence>
<dbReference type="Proteomes" id="UP000030765">
    <property type="component" value="Unassembled WGS sequence"/>
</dbReference>
<proteinExistence type="predicted"/>